<comment type="caution">
    <text evidence="1">The sequence shown here is derived from an EMBL/GenBank/DDBJ whole genome shotgun (WGS) entry which is preliminary data.</text>
</comment>
<organism evidence="1 2">
    <name type="scientific">Lipomyces orientalis</name>
    <dbReference type="NCBI Taxonomy" id="1233043"/>
    <lineage>
        <taxon>Eukaryota</taxon>
        <taxon>Fungi</taxon>
        <taxon>Dikarya</taxon>
        <taxon>Ascomycota</taxon>
        <taxon>Saccharomycotina</taxon>
        <taxon>Lipomycetes</taxon>
        <taxon>Lipomycetales</taxon>
        <taxon>Lipomycetaceae</taxon>
        <taxon>Lipomyces</taxon>
    </lineage>
</organism>
<evidence type="ECO:0000313" key="1">
    <source>
        <dbReference type="EMBL" id="KAK9323764.1"/>
    </source>
</evidence>
<accession>A0ACC3TRH7</accession>
<keyword evidence="2" id="KW-1185">Reference proteome</keyword>
<name>A0ACC3TRH7_9ASCO</name>
<dbReference type="EMBL" id="MU970057">
    <property type="protein sequence ID" value="KAK9323764.1"/>
    <property type="molecule type" value="Genomic_DNA"/>
</dbReference>
<sequence>MSFLPYCTVCDKQLTVPNNNILYCSERCRRKDARTTRKVSPVALGTPPSWSSTSLASTGSYPSGPGFQLSPSAAQYSDELSQATHSRSIAALSSTPPLRNNGSNVDLPGSYTPASAMLITKGSRQRHPNSVYSSSPRSIDLVSPFVRSPPASDPGITSNYSTGKPSPSSFTEPSYDMPLAVEKKTDLHTGPAAAAQPKEGSLKKLFYFNEIQKP</sequence>
<gene>
    <name evidence="1" type="ORF">V1517DRAFT_319309</name>
</gene>
<proteinExistence type="predicted"/>
<dbReference type="Proteomes" id="UP001489719">
    <property type="component" value="Unassembled WGS sequence"/>
</dbReference>
<protein>
    <submittedName>
        <fullName evidence="1">Uncharacterized protein</fullName>
    </submittedName>
</protein>
<reference evidence="2" key="1">
    <citation type="journal article" date="2024" name="Front. Bioeng. Biotechnol.">
        <title>Genome-scale model development and genomic sequencing of the oleaginous clade Lipomyces.</title>
        <authorList>
            <person name="Czajka J.J."/>
            <person name="Han Y."/>
            <person name="Kim J."/>
            <person name="Mondo S.J."/>
            <person name="Hofstad B.A."/>
            <person name="Robles A."/>
            <person name="Haridas S."/>
            <person name="Riley R."/>
            <person name="LaButti K."/>
            <person name="Pangilinan J."/>
            <person name="Andreopoulos W."/>
            <person name="Lipzen A."/>
            <person name="Yan J."/>
            <person name="Wang M."/>
            <person name="Ng V."/>
            <person name="Grigoriev I.V."/>
            <person name="Spatafora J.W."/>
            <person name="Magnuson J.K."/>
            <person name="Baker S.E."/>
            <person name="Pomraning K.R."/>
        </authorList>
    </citation>
    <scope>NUCLEOTIDE SEQUENCE [LARGE SCALE GENOMIC DNA]</scope>
    <source>
        <strain evidence="2">CBS 10300</strain>
    </source>
</reference>
<evidence type="ECO:0000313" key="2">
    <source>
        <dbReference type="Proteomes" id="UP001489719"/>
    </source>
</evidence>